<dbReference type="AlphaFoldDB" id="A0A9W8B669"/>
<evidence type="ECO:0000313" key="6">
    <source>
        <dbReference type="EMBL" id="KAJ1995793.1"/>
    </source>
</evidence>
<protein>
    <submittedName>
        <fullName evidence="6">rRNA-binding ribosome biosynthesis protein rpf2</fullName>
    </submittedName>
</protein>
<name>A0A9W8B669_9FUNG</name>
<comment type="subcellular location">
    <subcellularLocation>
        <location evidence="1">Nucleus</location>
        <location evidence="1">Nucleolus</location>
    </subcellularLocation>
</comment>
<dbReference type="GO" id="GO:0000027">
    <property type="term" value="P:ribosomal large subunit assembly"/>
    <property type="evidence" value="ECO:0007669"/>
    <property type="project" value="InterPro"/>
</dbReference>
<keyword evidence="3" id="KW-0539">Nucleus</keyword>
<feature type="non-terminal residue" evidence="6">
    <location>
        <position position="1"/>
    </location>
</feature>
<gene>
    <name evidence="6" type="primary">RPF2_2</name>
    <name evidence="6" type="ORF">H4R26_006229</name>
</gene>
<evidence type="ECO:0000259" key="5">
    <source>
        <dbReference type="PROSITE" id="PS50833"/>
    </source>
</evidence>
<evidence type="ECO:0000256" key="1">
    <source>
        <dbReference type="ARBA" id="ARBA00004604"/>
    </source>
</evidence>
<evidence type="ECO:0000256" key="4">
    <source>
        <dbReference type="SAM" id="MobiDB-lite"/>
    </source>
</evidence>
<comment type="similarity">
    <text evidence="2">Belongs to the RPF2 family.</text>
</comment>
<feature type="region of interest" description="Disordered" evidence="4">
    <location>
        <begin position="75"/>
        <end position="97"/>
    </location>
</feature>
<dbReference type="InterPro" id="IPR039770">
    <property type="entry name" value="Rpf2"/>
</dbReference>
<evidence type="ECO:0000256" key="3">
    <source>
        <dbReference type="ARBA" id="ARBA00023242"/>
    </source>
</evidence>
<feature type="domain" description="Brix" evidence="5">
    <location>
        <begin position="1"/>
        <end position="25"/>
    </location>
</feature>
<evidence type="ECO:0000256" key="2">
    <source>
        <dbReference type="ARBA" id="ARBA00010782"/>
    </source>
</evidence>
<comment type="caution">
    <text evidence="6">The sequence shown here is derived from an EMBL/GenBank/DDBJ whole genome shotgun (WGS) entry which is preliminary data.</text>
</comment>
<evidence type="ECO:0000313" key="7">
    <source>
        <dbReference type="Proteomes" id="UP001150907"/>
    </source>
</evidence>
<dbReference type="EMBL" id="JANBQF010001854">
    <property type="protein sequence ID" value="KAJ1995793.1"/>
    <property type="molecule type" value="Genomic_DNA"/>
</dbReference>
<dbReference type="PROSITE" id="PS50833">
    <property type="entry name" value="BRIX"/>
    <property type="match status" value="1"/>
</dbReference>
<dbReference type="PANTHER" id="PTHR12728">
    <property type="entry name" value="BRIX DOMAIN CONTAINING PROTEIN"/>
    <property type="match status" value="1"/>
</dbReference>
<keyword evidence="7" id="KW-1185">Reference proteome</keyword>
<dbReference type="Proteomes" id="UP001150907">
    <property type="component" value="Unassembled WGS sequence"/>
</dbReference>
<dbReference type="GO" id="GO:0000463">
    <property type="term" value="P:maturation of LSU-rRNA from tricistronic rRNA transcript (SSU-rRNA, 5.8S rRNA, LSU-rRNA)"/>
    <property type="evidence" value="ECO:0007669"/>
    <property type="project" value="TreeGrafter"/>
</dbReference>
<dbReference type="GO" id="GO:0019843">
    <property type="term" value="F:rRNA binding"/>
    <property type="evidence" value="ECO:0007669"/>
    <property type="project" value="InterPro"/>
</dbReference>
<organism evidence="6 7">
    <name type="scientific">Coemansia thaxteri</name>
    <dbReference type="NCBI Taxonomy" id="2663907"/>
    <lineage>
        <taxon>Eukaryota</taxon>
        <taxon>Fungi</taxon>
        <taxon>Fungi incertae sedis</taxon>
        <taxon>Zoopagomycota</taxon>
        <taxon>Kickxellomycotina</taxon>
        <taxon>Kickxellomycetes</taxon>
        <taxon>Kickxellales</taxon>
        <taxon>Kickxellaceae</taxon>
        <taxon>Coemansia</taxon>
    </lineage>
</organism>
<reference evidence="6" key="1">
    <citation type="submission" date="2022-07" db="EMBL/GenBank/DDBJ databases">
        <title>Phylogenomic reconstructions and comparative analyses of Kickxellomycotina fungi.</title>
        <authorList>
            <person name="Reynolds N.K."/>
            <person name="Stajich J.E."/>
            <person name="Barry K."/>
            <person name="Grigoriev I.V."/>
            <person name="Crous P."/>
            <person name="Smith M.E."/>
        </authorList>
    </citation>
    <scope>NUCLEOTIDE SEQUENCE</scope>
    <source>
        <strain evidence="6">IMI 214461</strain>
    </source>
</reference>
<sequence>PRVELEEMGPSLDLRVRRVRAPTDDMWKQAIKTPKELNVVKTKNISRDGLGDKYGRIHMGKQEIGKIQTRKVKALKKHLDAKPSKRQKTNDGMADSD</sequence>
<dbReference type="InterPro" id="IPR007109">
    <property type="entry name" value="Brix"/>
</dbReference>
<accession>A0A9W8B669</accession>
<dbReference type="OrthoDB" id="407658at2759"/>
<proteinExistence type="inferred from homology"/>
<dbReference type="GO" id="GO:0005730">
    <property type="term" value="C:nucleolus"/>
    <property type="evidence" value="ECO:0007669"/>
    <property type="project" value="UniProtKB-SubCell"/>
</dbReference>
<dbReference type="PANTHER" id="PTHR12728:SF0">
    <property type="entry name" value="RIBOSOME PRODUCTION FACTOR 2 HOMOLOG"/>
    <property type="match status" value="1"/>
</dbReference>